<feature type="transmembrane region" description="Helical" evidence="1">
    <location>
        <begin position="54"/>
        <end position="79"/>
    </location>
</feature>
<reference evidence="2" key="1">
    <citation type="submission" date="2022-03" db="EMBL/GenBank/DDBJ databases">
        <authorList>
            <person name="Sayadi A."/>
        </authorList>
    </citation>
    <scope>NUCLEOTIDE SEQUENCE</scope>
</reference>
<dbReference type="OrthoDB" id="6659130at2759"/>
<evidence type="ECO:0000256" key="1">
    <source>
        <dbReference type="SAM" id="Phobius"/>
    </source>
</evidence>
<keyword evidence="1" id="KW-1133">Transmembrane helix</keyword>
<dbReference type="EMBL" id="CAKOFQ010006927">
    <property type="protein sequence ID" value="CAH1982751.1"/>
    <property type="molecule type" value="Genomic_DNA"/>
</dbReference>
<proteinExistence type="predicted"/>
<protein>
    <submittedName>
        <fullName evidence="2">Uncharacterized protein</fullName>
    </submittedName>
</protein>
<dbReference type="Proteomes" id="UP001152888">
    <property type="component" value="Unassembled WGS sequence"/>
</dbReference>
<dbReference type="AlphaFoldDB" id="A0A9P0KTV4"/>
<comment type="caution">
    <text evidence="2">The sequence shown here is derived from an EMBL/GenBank/DDBJ whole genome shotgun (WGS) entry which is preliminary data.</text>
</comment>
<keyword evidence="1" id="KW-0472">Membrane</keyword>
<organism evidence="2 3">
    <name type="scientific">Acanthoscelides obtectus</name>
    <name type="common">Bean weevil</name>
    <name type="synonym">Bruchus obtectus</name>
    <dbReference type="NCBI Taxonomy" id="200917"/>
    <lineage>
        <taxon>Eukaryota</taxon>
        <taxon>Metazoa</taxon>
        <taxon>Ecdysozoa</taxon>
        <taxon>Arthropoda</taxon>
        <taxon>Hexapoda</taxon>
        <taxon>Insecta</taxon>
        <taxon>Pterygota</taxon>
        <taxon>Neoptera</taxon>
        <taxon>Endopterygota</taxon>
        <taxon>Coleoptera</taxon>
        <taxon>Polyphaga</taxon>
        <taxon>Cucujiformia</taxon>
        <taxon>Chrysomeloidea</taxon>
        <taxon>Chrysomelidae</taxon>
        <taxon>Bruchinae</taxon>
        <taxon>Bruchini</taxon>
        <taxon>Acanthoscelides</taxon>
    </lineage>
</organism>
<evidence type="ECO:0000313" key="2">
    <source>
        <dbReference type="EMBL" id="CAH1982751.1"/>
    </source>
</evidence>
<gene>
    <name evidence="2" type="ORF">ACAOBT_LOCUS15190</name>
</gene>
<accession>A0A9P0KTV4</accession>
<sequence length="99" mass="11725">MTTPVEITVIRGPEHVSMMYDEQAKVRVLRAQEPEDPGEDKRGAFEYMDAGDLVLFWIEIMLLIYIFCFVLTVMILVIYMNTGDTWYFCERRCLFCMHK</sequence>
<name>A0A9P0KTV4_ACAOB</name>
<keyword evidence="3" id="KW-1185">Reference proteome</keyword>
<evidence type="ECO:0000313" key="3">
    <source>
        <dbReference type="Proteomes" id="UP001152888"/>
    </source>
</evidence>
<keyword evidence="1" id="KW-0812">Transmembrane</keyword>